<dbReference type="Proteomes" id="UP000824208">
    <property type="component" value="Unassembled WGS sequence"/>
</dbReference>
<feature type="transmembrane region" description="Helical" evidence="1">
    <location>
        <begin position="309"/>
        <end position="328"/>
    </location>
</feature>
<gene>
    <name evidence="2" type="ORF">H9714_07305</name>
</gene>
<accession>A0A9D2MAQ4</accession>
<dbReference type="AlphaFoldDB" id="A0A9D2MAQ4"/>
<evidence type="ECO:0000256" key="1">
    <source>
        <dbReference type="SAM" id="Phobius"/>
    </source>
</evidence>
<protein>
    <submittedName>
        <fullName evidence="2">Uncharacterized protein</fullName>
    </submittedName>
</protein>
<reference evidence="2" key="2">
    <citation type="submission" date="2021-04" db="EMBL/GenBank/DDBJ databases">
        <authorList>
            <person name="Gilroy R."/>
        </authorList>
    </citation>
    <scope>NUCLEOTIDE SEQUENCE</scope>
    <source>
        <strain evidence="2">CHK189-11263</strain>
    </source>
</reference>
<feature type="transmembrane region" description="Helical" evidence="1">
    <location>
        <begin position="181"/>
        <end position="196"/>
    </location>
</feature>
<name>A0A9D2MAQ4_9FIRM</name>
<dbReference type="InterPro" id="IPR045691">
    <property type="entry name" value="DUF6056"/>
</dbReference>
<evidence type="ECO:0000313" key="2">
    <source>
        <dbReference type="EMBL" id="HJB57340.1"/>
    </source>
</evidence>
<feature type="transmembrane region" description="Helical" evidence="1">
    <location>
        <begin position="154"/>
        <end position="174"/>
    </location>
</feature>
<reference evidence="2" key="1">
    <citation type="journal article" date="2021" name="PeerJ">
        <title>Extensive microbial diversity within the chicken gut microbiome revealed by metagenomics and culture.</title>
        <authorList>
            <person name="Gilroy R."/>
            <person name="Ravi A."/>
            <person name="Getino M."/>
            <person name="Pursley I."/>
            <person name="Horton D.L."/>
            <person name="Alikhan N.F."/>
            <person name="Baker D."/>
            <person name="Gharbi K."/>
            <person name="Hall N."/>
            <person name="Watson M."/>
            <person name="Adriaenssens E.M."/>
            <person name="Foster-Nyarko E."/>
            <person name="Jarju S."/>
            <person name="Secka A."/>
            <person name="Antonio M."/>
            <person name="Oren A."/>
            <person name="Chaudhuri R.R."/>
            <person name="La Ragione R."/>
            <person name="Hildebrand F."/>
            <person name="Pallen M.J."/>
        </authorList>
    </citation>
    <scope>NUCLEOTIDE SEQUENCE</scope>
    <source>
        <strain evidence="2">CHK189-11263</strain>
    </source>
</reference>
<keyword evidence="1" id="KW-0812">Transmembrane</keyword>
<dbReference type="EMBL" id="DWYC01000061">
    <property type="protein sequence ID" value="HJB57340.1"/>
    <property type="molecule type" value="Genomic_DNA"/>
</dbReference>
<dbReference type="Pfam" id="PF19528">
    <property type="entry name" value="DUF6056"/>
    <property type="match status" value="1"/>
</dbReference>
<keyword evidence="1" id="KW-0472">Membrane</keyword>
<evidence type="ECO:0000313" key="3">
    <source>
        <dbReference type="Proteomes" id="UP000824208"/>
    </source>
</evidence>
<feature type="transmembrane region" description="Helical" evidence="1">
    <location>
        <begin position="91"/>
        <end position="114"/>
    </location>
</feature>
<keyword evidence="1" id="KW-1133">Transmembrane helix</keyword>
<feature type="transmembrane region" description="Helical" evidence="1">
    <location>
        <begin position="340"/>
        <end position="358"/>
    </location>
</feature>
<organism evidence="2 3">
    <name type="scientific">Candidatus Flavonifractor intestinipullorum</name>
    <dbReference type="NCBI Taxonomy" id="2838587"/>
    <lineage>
        <taxon>Bacteria</taxon>
        <taxon>Bacillati</taxon>
        <taxon>Bacillota</taxon>
        <taxon>Clostridia</taxon>
        <taxon>Eubacteriales</taxon>
        <taxon>Oscillospiraceae</taxon>
        <taxon>Flavonifractor</taxon>
    </lineage>
</organism>
<feature type="transmembrane region" description="Helical" evidence="1">
    <location>
        <begin position="225"/>
        <end position="244"/>
    </location>
</feature>
<comment type="caution">
    <text evidence="2">The sequence shown here is derived from an EMBL/GenBank/DDBJ whole genome shotgun (WGS) entry which is preliminary data.</text>
</comment>
<sequence length="512" mass="56830">MHKRFTRLWPWLLLAVFLLSLVPVLWLGQYARAGADDYCYGIAVHRALQEGGSLLEAVWHTISGYYQSWQGTFSALAFMSLTPCSWSEGTYWITPVVMLVSLAGGTFYLSGVLCRRLLGGSRRDGILVALALLFPSIQCLAQPLHSFYWWNGAVYYTFTYGLSLFYLAGLTGLFLPGRPRPRALAVGALLGILVGGSNYVSALLTALLGLTALAGVLWRRRERLFPALVLVLPLLCAFAVSVLAPGNQVRQSGETPMTVPEAVFAALEQGWSDLLEWPNWLTLISALALIPLLWRLAGRTGWRFPLPPLFTLVTFLFFSAQNAPHFYAASSAGPDRLRNIIYFSHFWVVLLNECYYLGWLRRVLGERRVLSALWLRRTAAAALAALLVGWLPHYWPTLTSVRCWETLSDGSAAAYARQRDERLPTLLDPEVTDPRFSPITARPALLYLGDITTDPADWHNNTMAVFYGKHSVALLPPSVSLNEGHNVSLIPPDSQSRAGAPLLISSKILTFF</sequence>
<feature type="transmembrane region" description="Helical" evidence="1">
    <location>
        <begin position="277"/>
        <end position="297"/>
    </location>
</feature>
<proteinExistence type="predicted"/>
<feature type="transmembrane region" description="Helical" evidence="1">
    <location>
        <begin position="378"/>
        <end position="395"/>
    </location>
</feature>